<dbReference type="PROSITE" id="PS50234">
    <property type="entry name" value="VWFA"/>
    <property type="match status" value="1"/>
</dbReference>
<dbReference type="Gene3D" id="2.60.40.2030">
    <property type="match status" value="2"/>
</dbReference>
<dbReference type="InterPro" id="IPR011049">
    <property type="entry name" value="Serralysin-like_metalloprot_C"/>
</dbReference>
<dbReference type="InterPro" id="IPR001343">
    <property type="entry name" value="Hemolysn_Ca-bd"/>
</dbReference>
<dbReference type="InterPro" id="IPR018511">
    <property type="entry name" value="Hemolysin-typ_Ca-bd_CS"/>
</dbReference>
<dbReference type="InterPro" id="IPR003644">
    <property type="entry name" value="Calx_beta"/>
</dbReference>
<dbReference type="Gene3D" id="2.150.10.10">
    <property type="entry name" value="Serralysin-like metalloprotease, C-terminal"/>
    <property type="match status" value="1"/>
</dbReference>
<evidence type="ECO:0000256" key="3">
    <source>
        <dbReference type="ARBA" id="ARBA00022837"/>
    </source>
</evidence>
<evidence type="ECO:0000259" key="4">
    <source>
        <dbReference type="PROSITE" id="PS50234"/>
    </source>
</evidence>
<dbReference type="SUPFAM" id="SSF53300">
    <property type="entry name" value="vWA-like"/>
    <property type="match status" value="1"/>
</dbReference>
<reference evidence="5" key="1">
    <citation type="submission" date="2022-06" db="EMBL/GenBank/DDBJ databases">
        <title>Sneathiella actinostolidae sp. nov., isolated from a sea anemonein the Western Pacific Ocean.</title>
        <authorList>
            <person name="Wei M.J."/>
        </authorList>
    </citation>
    <scope>NUCLEOTIDE SEQUENCE</scope>
    <source>
        <strain evidence="5">PHK-P5</strain>
    </source>
</reference>
<proteinExistence type="predicted"/>
<dbReference type="SMART" id="SM00327">
    <property type="entry name" value="VWA"/>
    <property type="match status" value="1"/>
</dbReference>
<dbReference type="Pfam" id="PF04773">
    <property type="entry name" value="FecR"/>
    <property type="match status" value="1"/>
</dbReference>
<dbReference type="InterPro" id="IPR006860">
    <property type="entry name" value="FecR"/>
</dbReference>
<dbReference type="EMBL" id="CP098747">
    <property type="protein sequence ID" value="USG60614.1"/>
    <property type="molecule type" value="Genomic_DNA"/>
</dbReference>
<evidence type="ECO:0000256" key="2">
    <source>
        <dbReference type="ARBA" id="ARBA00022737"/>
    </source>
</evidence>
<feature type="domain" description="VWFA" evidence="4">
    <location>
        <begin position="920"/>
        <end position="1113"/>
    </location>
</feature>
<accession>A0ABY4W193</accession>
<gene>
    <name evidence="5" type="ORF">NBZ79_15725</name>
</gene>
<sequence>MKKINNDDLLSKQVAEYNAPVDGNLQLGAEISPLIAEFSRDGVDLILTSENGDFITINDYFSSFPGADLLTAGGARITSDVVSKLSGPGPLAQSTSTQSDADGPIGEVTELSGTVTAKHVDGTIDELVPGAAVFQGDVLETGTDGSFAILFADETQFSMGENGRAVLDEMIYNPSGGEGSFGVSLLQGVFSLVSGQIAKDDADNVSVKTPVGTIGIRGTSWSGHVKNVGEESIFTLFTGAIVIANEGGSQFLSIANQSVIVRSFSSAPESPVILTADQLYTIYGDALQLVNPNWFDEQDQFDPTRIEPEGGNRSNNTGGGADFQQFAALAISDGLGSSDLLESAQLLGDTILNLNEIEAVEGGVSDGPDAKVSVNTVRDPVTGNIISYEVVIGLDEPSGLPVTITYDVRPGTASADDFVVDGDGTAIIPAGQLSTSFTVTVTDDDVVENLEFFIIELIGADNANISFAFKETVVVIVDDDIGVVRITEATLDGTAIANGEVGEGAGVLSFELVLDKPLAAGAKLDIDYVISGTASEGSDYSADAVKTATFDGGETGLPAGATISIDVPLLDDDVYEGTESLTISIVGASENVVVDGDADVLSIDIIDDEPAIDIESPEAADLDEADTDGSVVDGSLGVTGGSGTLSSVIFDAEQIDFAASNVSSGGSDVVLSGLGTDTIVGTAGGATIFTITLSEDGTYDMTLDGPLDHSDGFGNVVPLVEFDLAFTAFDEAGASVSGVLGIEVKDSAPILGIADNVILDEDDLPEGSDISPESSTATGVVAIDMGLDGFGSVALTIDNLPSITSRGDNVEYDLTTLSDGVTQRVTATAVPENGAPRTVFTLDFAPNGDGDNFGYSMTLQDVVDHGGAGEDSLLFTFGYDVEDNDGSSASGSFSTTIVDDAPLASPDDVILEAPQLPAYNLVLILDTSGSMSQGVSGGSGTRMDVLKQSVSNLLGDYGEASRAVNITIIGFSSAASIVYSGTSISDAQAFIGAAGNLIPSGGTSYAAAVADSETGAQGVLNANLDDPNLEGFNHIAYFISDGAPNSGQGVPTAGGNDWQNFADGNNIEVVAVGIGNGTDTDELANVENAGQDPIVVIDPNDLDSVLEDTVPVVESDNVVSSGVVDLLGADGGTLTSLTYNSINYDIPQNSDPLIIETDLGGSLSIDMDGNYTYTAPQSAEPGAEDSFEYFLTDGDGDSSSAVLSVNFVSEIFQGDGGAELLVGSDGDDWIAGNGGNDTLQGNGGNDILEGGSGADVFAITGAYLSGPSDPDFEITISDFDAGEDTVDLDQIFDVLGLLTEDRGQGDAWDLSEINGQAALTFTAANTPVVFFSNQINPDNQALDDIASKITVDES</sequence>
<evidence type="ECO:0000313" key="6">
    <source>
        <dbReference type="Proteomes" id="UP001056291"/>
    </source>
</evidence>
<dbReference type="CDD" id="cd00198">
    <property type="entry name" value="vWFA"/>
    <property type="match status" value="1"/>
</dbReference>
<keyword evidence="3" id="KW-0106">Calcium</keyword>
<keyword evidence="1" id="KW-0732">Signal</keyword>
<dbReference type="InterPro" id="IPR036465">
    <property type="entry name" value="vWFA_dom_sf"/>
</dbReference>
<dbReference type="Proteomes" id="UP001056291">
    <property type="component" value="Chromosome"/>
</dbReference>
<name>A0ABY4W193_9PROT</name>
<keyword evidence="6" id="KW-1185">Reference proteome</keyword>
<dbReference type="InterPro" id="IPR002035">
    <property type="entry name" value="VWF_A"/>
</dbReference>
<dbReference type="RefSeq" id="WP_251933495.1">
    <property type="nucleotide sequence ID" value="NZ_CP098747.1"/>
</dbReference>
<dbReference type="Pfam" id="PF17963">
    <property type="entry name" value="Big_9"/>
    <property type="match status" value="1"/>
</dbReference>
<organism evidence="5 6">
    <name type="scientific">Sneathiella marina</name>
    <dbReference type="NCBI Taxonomy" id="2950108"/>
    <lineage>
        <taxon>Bacteria</taxon>
        <taxon>Pseudomonadati</taxon>
        <taxon>Pseudomonadota</taxon>
        <taxon>Alphaproteobacteria</taxon>
        <taxon>Sneathiellales</taxon>
        <taxon>Sneathiellaceae</taxon>
        <taxon>Sneathiella</taxon>
    </lineage>
</organism>
<dbReference type="Pfam" id="PF00092">
    <property type="entry name" value="VWA"/>
    <property type="match status" value="1"/>
</dbReference>
<dbReference type="PRINTS" id="PR00313">
    <property type="entry name" value="CABNDNGRPT"/>
</dbReference>
<dbReference type="PANTHER" id="PTHR38731:SF1">
    <property type="entry name" value="FECR PROTEIN DOMAIN-CONTAINING PROTEIN"/>
    <property type="match status" value="1"/>
</dbReference>
<dbReference type="Pfam" id="PF03160">
    <property type="entry name" value="Calx-beta"/>
    <property type="match status" value="2"/>
</dbReference>
<dbReference type="InterPro" id="IPR038081">
    <property type="entry name" value="CalX-like_sf"/>
</dbReference>
<dbReference type="Gene3D" id="3.40.50.410">
    <property type="entry name" value="von Willebrand factor, type A domain"/>
    <property type="match status" value="1"/>
</dbReference>
<evidence type="ECO:0000256" key="1">
    <source>
        <dbReference type="ARBA" id="ARBA00022729"/>
    </source>
</evidence>
<protein>
    <submittedName>
        <fullName evidence="5">VWA domain-containing protein</fullName>
    </submittedName>
</protein>
<evidence type="ECO:0000313" key="5">
    <source>
        <dbReference type="EMBL" id="USG60614.1"/>
    </source>
</evidence>
<dbReference type="SUPFAM" id="SSF51120">
    <property type="entry name" value="beta-Roll"/>
    <property type="match status" value="1"/>
</dbReference>
<keyword evidence="2" id="KW-0677">Repeat</keyword>
<dbReference type="PROSITE" id="PS00330">
    <property type="entry name" value="HEMOLYSIN_CALCIUM"/>
    <property type="match status" value="1"/>
</dbReference>
<dbReference type="SUPFAM" id="SSF141072">
    <property type="entry name" value="CalX-like"/>
    <property type="match status" value="2"/>
</dbReference>
<dbReference type="Pfam" id="PF00353">
    <property type="entry name" value="HemolysinCabind"/>
    <property type="match status" value="1"/>
</dbReference>
<dbReference type="PANTHER" id="PTHR38731">
    <property type="entry name" value="LIPL45-RELATED LIPOPROTEIN-RELATED"/>
    <property type="match status" value="1"/>
</dbReference>